<protein>
    <submittedName>
        <fullName evidence="1">Uncharacterized protein</fullName>
    </submittedName>
</protein>
<accession>A0ACB8YT25</accession>
<dbReference type="Proteomes" id="UP001055811">
    <property type="component" value="Linkage Group LG09"/>
</dbReference>
<gene>
    <name evidence="1" type="ORF">L2E82_46033</name>
</gene>
<comment type="caution">
    <text evidence="1">The sequence shown here is derived from an EMBL/GenBank/DDBJ whole genome shotgun (WGS) entry which is preliminary data.</text>
</comment>
<reference evidence="1 2" key="2">
    <citation type="journal article" date="2022" name="Mol. Ecol. Resour.">
        <title>The genomes of chicory, endive, great burdock and yacon provide insights into Asteraceae paleo-polyploidization history and plant inulin production.</title>
        <authorList>
            <person name="Fan W."/>
            <person name="Wang S."/>
            <person name="Wang H."/>
            <person name="Wang A."/>
            <person name="Jiang F."/>
            <person name="Liu H."/>
            <person name="Zhao H."/>
            <person name="Xu D."/>
            <person name="Zhang Y."/>
        </authorList>
    </citation>
    <scope>NUCLEOTIDE SEQUENCE [LARGE SCALE GENOMIC DNA]</scope>
    <source>
        <strain evidence="2">cv. Punajuju</strain>
        <tissue evidence="1">Leaves</tissue>
    </source>
</reference>
<reference evidence="2" key="1">
    <citation type="journal article" date="2022" name="Mol. Ecol. Resour.">
        <title>The genomes of chicory, endive, great burdock and yacon provide insights into Asteraceae palaeo-polyploidization history and plant inulin production.</title>
        <authorList>
            <person name="Fan W."/>
            <person name="Wang S."/>
            <person name="Wang H."/>
            <person name="Wang A."/>
            <person name="Jiang F."/>
            <person name="Liu H."/>
            <person name="Zhao H."/>
            <person name="Xu D."/>
            <person name="Zhang Y."/>
        </authorList>
    </citation>
    <scope>NUCLEOTIDE SEQUENCE [LARGE SCALE GENOMIC DNA]</scope>
    <source>
        <strain evidence="2">cv. Punajuju</strain>
    </source>
</reference>
<sequence length="72" mass="7941">MKFLLQQKPLLSISNPSSPSFSFFLFLVSLSVSGSIAHYTCSGFAGSINLQFSLQSQKGRSFLPVFNLNHQL</sequence>
<dbReference type="EMBL" id="CM042017">
    <property type="protein sequence ID" value="KAI3688448.1"/>
    <property type="molecule type" value="Genomic_DNA"/>
</dbReference>
<evidence type="ECO:0000313" key="2">
    <source>
        <dbReference type="Proteomes" id="UP001055811"/>
    </source>
</evidence>
<keyword evidence="2" id="KW-1185">Reference proteome</keyword>
<evidence type="ECO:0000313" key="1">
    <source>
        <dbReference type="EMBL" id="KAI3688448.1"/>
    </source>
</evidence>
<organism evidence="1 2">
    <name type="scientific">Cichorium intybus</name>
    <name type="common">Chicory</name>
    <dbReference type="NCBI Taxonomy" id="13427"/>
    <lineage>
        <taxon>Eukaryota</taxon>
        <taxon>Viridiplantae</taxon>
        <taxon>Streptophyta</taxon>
        <taxon>Embryophyta</taxon>
        <taxon>Tracheophyta</taxon>
        <taxon>Spermatophyta</taxon>
        <taxon>Magnoliopsida</taxon>
        <taxon>eudicotyledons</taxon>
        <taxon>Gunneridae</taxon>
        <taxon>Pentapetalae</taxon>
        <taxon>asterids</taxon>
        <taxon>campanulids</taxon>
        <taxon>Asterales</taxon>
        <taxon>Asteraceae</taxon>
        <taxon>Cichorioideae</taxon>
        <taxon>Cichorieae</taxon>
        <taxon>Cichoriinae</taxon>
        <taxon>Cichorium</taxon>
    </lineage>
</organism>
<name>A0ACB8YT25_CICIN</name>
<proteinExistence type="predicted"/>